<accession>A0A4Y7JGW6</accession>
<name>A0A4Y7JGW6_PAPSO</name>
<protein>
    <submittedName>
        <fullName evidence="1">Uncharacterized protein</fullName>
    </submittedName>
</protein>
<gene>
    <name evidence="1" type="ORF">C5167_006283</name>
</gene>
<dbReference type="AlphaFoldDB" id="A0A4Y7JGW6"/>
<organism evidence="1 2">
    <name type="scientific">Papaver somniferum</name>
    <name type="common">Opium poppy</name>
    <dbReference type="NCBI Taxonomy" id="3469"/>
    <lineage>
        <taxon>Eukaryota</taxon>
        <taxon>Viridiplantae</taxon>
        <taxon>Streptophyta</taxon>
        <taxon>Embryophyta</taxon>
        <taxon>Tracheophyta</taxon>
        <taxon>Spermatophyta</taxon>
        <taxon>Magnoliopsida</taxon>
        <taxon>Ranunculales</taxon>
        <taxon>Papaveraceae</taxon>
        <taxon>Papaveroideae</taxon>
        <taxon>Papaver</taxon>
    </lineage>
</organism>
<dbReference type="Proteomes" id="UP000316621">
    <property type="component" value="Chromosome 4"/>
</dbReference>
<evidence type="ECO:0000313" key="1">
    <source>
        <dbReference type="EMBL" id="RZC58989.1"/>
    </source>
</evidence>
<sequence length="157" mass="17608">MHSSIFLYSYLESHGLISEGLMSRNKSRNSLAVCDFGMSIIKRLSLKQDALGAQYLIVTGSDCWNYTMRCLFCVYSSSSALITEILCTVFRDIFDWNEAQCAFIELTIMCYKQNFKEIVQGVMFPGAGLDKAVGLARGARELVTVRDLNCSERLAVI</sequence>
<proteinExistence type="predicted"/>
<keyword evidence="2" id="KW-1185">Reference proteome</keyword>
<dbReference type="EMBL" id="CM010718">
    <property type="protein sequence ID" value="RZC58989.1"/>
    <property type="molecule type" value="Genomic_DNA"/>
</dbReference>
<evidence type="ECO:0000313" key="2">
    <source>
        <dbReference type="Proteomes" id="UP000316621"/>
    </source>
</evidence>
<reference evidence="1 2" key="1">
    <citation type="journal article" date="2018" name="Science">
        <title>The opium poppy genome and morphinan production.</title>
        <authorList>
            <person name="Guo L."/>
            <person name="Winzer T."/>
            <person name="Yang X."/>
            <person name="Li Y."/>
            <person name="Ning Z."/>
            <person name="He Z."/>
            <person name="Teodor R."/>
            <person name="Lu Y."/>
            <person name="Bowser T.A."/>
            <person name="Graham I.A."/>
            <person name="Ye K."/>
        </authorList>
    </citation>
    <scope>NUCLEOTIDE SEQUENCE [LARGE SCALE GENOMIC DNA]</scope>
    <source>
        <strain evidence="2">cv. HN1</strain>
        <tissue evidence="1">Leaves</tissue>
    </source>
</reference>
<dbReference type="Gramene" id="RZC58989">
    <property type="protein sequence ID" value="RZC58989"/>
    <property type="gene ID" value="C5167_006283"/>
</dbReference>